<keyword evidence="6" id="KW-0811">Translocation</keyword>
<keyword evidence="5" id="KW-1133">Transmembrane helix</keyword>
<evidence type="ECO:0000256" key="7">
    <source>
        <dbReference type="ARBA" id="ARBA00023136"/>
    </source>
</evidence>
<evidence type="ECO:0000256" key="6">
    <source>
        <dbReference type="ARBA" id="ARBA00023010"/>
    </source>
</evidence>
<comment type="caution">
    <text evidence="9">The sequence shown here is derived from an EMBL/GenBank/DDBJ whole genome shotgun (WGS) entry which is preliminary data.</text>
</comment>
<comment type="subcellular location">
    <subcellularLocation>
        <location evidence="1">Membrane</location>
        <topology evidence="1">Single-pass membrane protein</topology>
    </subcellularLocation>
</comment>
<dbReference type="InterPro" id="IPR003369">
    <property type="entry name" value="TatA/B/E"/>
</dbReference>
<dbReference type="Proteomes" id="UP001530315">
    <property type="component" value="Unassembled WGS sequence"/>
</dbReference>
<keyword evidence="7" id="KW-0472">Membrane</keyword>
<evidence type="ECO:0000256" key="4">
    <source>
        <dbReference type="ARBA" id="ARBA00022927"/>
    </source>
</evidence>
<keyword evidence="4" id="KW-0653">Protein transport</keyword>
<evidence type="ECO:0000313" key="9">
    <source>
        <dbReference type="EMBL" id="KAL3775266.1"/>
    </source>
</evidence>
<sequence>MFDVSWGEIAVLAGVGLTLLGRKDLPPASRALGGQVGRVVGMLRGARIRADRYATDHRLKKLRDEFKSGLRELDAVKAELAGSMTINGGYGYGDHRLGSGVGGVDRRRMGGMGMMTMMGATAGRRGEEEADGRTVFGAGYRPPSSPAWESGASTSGGGGGGIPIHSFVPPSLAPRSRTVAAVAEEEWERRGIGFRSIAEGGGTGGGGGSGIITTITSEGGAVAVGGGAHTYGGMGGWGGGGAVILSNHLRQSLIYDQYERTVREQDEALRSRVEEVRNERIADGRVRGGSKTVE</sequence>
<evidence type="ECO:0000256" key="8">
    <source>
        <dbReference type="SAM" id="MobiDB-lite"/>
    </source>
</evidence>
<organism evidence="9 10">
    <name type="scientific">Stephanodiscus triporus</name>
    <dbReference type="NCBI Taxonomy" id="2934178"/>
    <lineage>
        <taxon>Eukaryota</taxon>
        <taxon>Sar</taxon>
        <taxon>Stramenopiles</taxon>
        <taxon>Ochrophyta</taxon>
        <taxon>Bacillariophyta</taxon>
        <taxon>Coscinodiscophyceae</taxon>
        <taxon>Thalassiosirophycidae</taxon>
        <taxon>Stephanodiscales</taxon>
        <taxon>Stephanodiscaceae</taxon>
        <taxon>Stephanodiscus</taxon>
    </lineage>
</organism>
<feature type="region of interest" description="Disordered" evidence="8">
    <location>
        <begin position="139"/>
        <end position="169"/>
    </location>
</feature>
<evidence type="ECO:0000256" key="3">
    <source>
        <dbReference type="ARBA" id="ARBA00022692"/>
    </source>
</evidence>
<proteinExistence type="predicted"/>
<evidence type="ECO:0000256" key="1">
    <source>
        <dbReference type="ARBA" id="ARBA00004167"/>
    </source>
</evidence>
<evidence type="ECO:0008006" key="11">
    <source>
        <dbReference type="Google" id="ProtNLM"/>
    </source>
</evidence>
<evidence type="ECO:0000256" key="2">
    <source>
        <dbReference type="ARBA" id="ARBA00022448"/>
    </source>
</evidence>
<dbReference type="Pfam" id="PF02416">
    <property type="entry name" value="TatA_B_E"/>
    <property type="match status" value="1"/>
</dbReference>
<keyword evidence="10" id="KW-1185">Reference proteome</keyword>
<dbReference type="PANTHER" id="PTHR35512:SF1">
    <property type="entry name" value="OS11G0550900 PROTEIN"/>
    <property type="match status" value="1"/>
</dbReference>
<accession>A0ABD3NL54</accession>
<dbReference type="PANTHER" id="PTHR35512">
    <property type="entry name" value="OS11G0550900 PROTEIN"/>
    <property type="match status" value="1"/>
</dbReference>
<evidence type="ECO:0000256" key="5">
    <source>
        <dbReference type="ARBA" id="ARBA00022989"/>
    </source>
</evidence>
<dbReference type="AlphaFoldDB" id="A0ABD3NL54"/>
<keyword evidence="3" id="KW-0812">Transmembrane</keyword>
<reference evidence="9 10" key="1">
    <citation type="submission" date="2024-10" db="EMBL/GenBank/DDBJ databases">
        <title>Updated reference genomes for cyclostephanoid diatoms.</title>
        <authorList>
            <person name="Roberts W.R."/>
            <person name="Alverson A.J."/>
        </authorList>
    </citation>
    <scope>NUCLEOTIDE SEQUENCE [LARGE SCALE GENOMIC DNA]</scope>
    <source>
        <strain evidence="9 10">AJA276-08</strain>
    </source>
</reference>
<gene>
    <name evidence="9" type="ORF">ACHAW5_010904</name>
</gene>
<protein>
    <recommendedName>
        <fullName evidence="11">Sec-independent protein translocase protein TatB</fullName>
    </recommendedName>
</protein>
<evidence type="ECO:0000313" key="10">
    <source>
        <dbReference type="Proteomes" id="UP001530315"/>
    </source>
</evidence>
<dbReference type="EMBL" id="JALLAZ020001421">
    <property type="protein sequence ID" value="KAL3775266.1"/>
    <property type="molecule type" value="Genomic_DNA"/>
</dbReference>
<name>A0ABD3NL54_9STRA</name>
<keyword evidence="2" id="KW-0813">Transport</keyword>